<evidence type="ECO:0000256" key="1">
    <source>
        <dbReference type="SAM" id="Phobius"/>
    </source>
</evidence>
<feature type="transmembrane region" description="Helical" evidence="1">
    <location>
        <begin position="89"/>
        <end position="108"/>
    </location>
</feature>
<organism evidence="3 4">
    <name type="scientific">Chelativorans salis</name>
    <dbReference type="NCBI Taxonomy" id="2978478"/>
    <lineage>
        <taxon>Bacteria</taxon>
        <taxon>Pseudomonadati</taxon>
        <taxon>Pseudomonadota</taxon>
        <taxon>Alphaproteobacteria</taxon>
        <taxon>Hyphomicrobiales</taxon>
        <taxon>Phyllobacteriaceae</taxon>
        <taxon>Chelativorans</taxon>
    </lineage>
</organism>
<dbReference type="RefSeq" id="WP_260905879.1">
    <property type="nucleotide sequence ID" value="NZ_JAOCZP010000007.1"/>
</dbReference>
<proteinExistence type="predicted"/>
<dbReference type="EMBL" id="JAOCZP010000007">
    <property type="protein sequence ID" value="MCT7377396.1"/>
    <property type="molecule type" value="Genomic_DNA"/>
</dbReference>
<evidence type="ECO:0000313" key="3">
    <source>
        <dbReference type="EMBL" id="MCT7377396.1"/>
    </source>
</evidence>
<name>A0ABT2LS87_9HYPH</name>
<feature type="transmembrane region" description="Helical" evidence="1">
    <location>
        <begin position="128"/>
        <end position="150"/>
    </location>
</feature>
<keyword evidence="4" id="KW-1185">Reference proteome</keyword>
<keyword evidence="1" id="KW-1133">Transmembrane helix</keyword>
<keyword evidence="1" id="KW-0472">Membrane</keyword>
<reference evidence="3 4" key="1">
    <citation type="submission" date="2022-09" db="EMBL/GenBank/DDBJ databases">
        <title>Chelativorans salina sp. nov., a novel slightly halophilic bacterium isolated from a saline lake sediment enrichment.</title>
        <authorList>
            <person name="Gao L."/>
            <person name="Fang B.-Z."/>
            <person name="Li W.-J."/>
        </authorList>
    </citation>
    <scope>NUCLEOTIDE SEQUENCE [LARGE SCALE GENOMIC DNA]</scope>
    <source>
        <strain evidence="3 4">EGI FJ00035</strain>
    </source>
</reference>
<keyword evidence="2" id="KW-0732">Signal</keyword>
<comment type="caution">
    <text evidence="3">The sequence shown here is derived from an EMBL/GenBank/DDBJ whole genome shotgun (WGS) entry which is preliminary data.</text>
</comment>
<gene>
    <name evidence="3" type="ORF">N5A92_20475</name>
</gene>
<feature type="transmembrane region" description="Helical" evidence="1">
    <location>
        <begin position="57"/>
        <end position="80"/>
    </location>
</feature>
<evidence type="ECO:0000256" key="2">
    <source>
        <dbReference type="SAM" id="SignalP"/>
    </source>
</evidence>
<sequence length="152" mass="16376">MALKQPTPVSLFKAVKLCFLALFSPGLFDAIEQEDMKALETQPDALEPYRINAVRKALGGAFLWGATAALVGLVTGWLAARLVGPSDTVVTVFAVTGAAILLWATLATKGWEIQTFSNVTLTERVNRWIFRGLYSIGTALLVVAASWGFFVA</sequence>
<keyword evidence="1" id="KW-0812">Transmembrane</keyword>
<protein>
    <submittedName>
        <fullName evidence="3">Uncharacterized protein</fullName>
    </submittedName>
</protein>
<dbReference type="Proteomes" id="UP001320831">
    <property type="component" value="Unassembled WGS sequence"/>
</dbReference>
<evidence type="ECO:0000313" key="4">
    <source>
        <dbReference type="Proteomes" id="UP001320831"/>
    </source>
</evidence>
<feature type="signal peptide" evidence="2">
    <location>
        <begin position="1"/>
        <end position="29"/>
    </location>
</feature>
<feature type="chain" id="PRO_5047097269" evidence="2">
    <location>
        <begin position="30"/>
        <end position="152"/>
    </location>
</feature>
<accession>A0ABT2LS87</accession>